<evidence type="ECO:0000313" key="9">
    <source>
        <dbReference type="Proteomes" id="UP000697330"/>
    </source>
</evidence>
<dbReference type="FunFam" id="3.40.50.300:FF:001119">
    <property type="entry name" value="Iron-sulfur cluster carrier protein"/>
    <property type="match status" value="1"/>
</dbReference>
<dbReference type="EMBL" id="DYWQ01000119">
    <property type="protein sequence ID" value="HJF45714.1"/>
    <property type="molecule type" value="Genomic_DNA"/>
</dbReference>
<dbReference type="Pfam" id="PF10609">
    <property type="entry name" value="ParA"/>
    <property type="match status" value="1"/>
</dbReference>
<evidence type="ECO:0000256" key="5">
    <source>
        <dbReference type="ARBA" id="ARBA00023014"/>
    </source>
</evidence>
<organism evidence="8 9">
    <name type="scientific">Thermophilibacter provencensis</name>
    <dbReference type="NCBI Taxonomy" id="1852386"/>
    <lineage>
        <taxon>Bacteria</taxon>
        <taxon>Bacillati</taxon>
        <taxon>Actinomycetota</taxon>
        <taxon>Coriobacteriia</taxon>
        <taxon>Coriobacteriales</taxon>
        <taxon>Atopobiaceae</taxon>
        <taxon>Thermophilibacter</taxon>
    </lineage>
</organism>
<protein>
    <recommendedName>
        <fullName evidence="6">Iron-sulfur cluster carrier protein</fullName>
    </recommendedName>
</protein>
<feature type="binding site" evidence="6">
    <location>
        <begin position="46"/>
        <end position="53"/>
    </location>
    <ligand>
        <name>ATP</name>
        <dbReference type="ChEBI" id="CHEBI:30616"/>
    </ligand>
</feature>
<dbReference type="Gene3D" id="3.40.50.300">
    <property type="entry name" value="P-loop containing nucleotide triphosphate hydrolases"/>
    <property type="match status" value="1"/>
</dbReference>
<keyword evidence="4 6" id="KW-0408">Iron</keyword>
<dbReference type="SUPFAM" id="SSF52540">
    <property type="entry name" value="P-loop containing nucleoside triphosphate hydrolases"/>
    <property type="match status" value="1"/>
</dbReference>
<dbReference type="GO" id="GO:0046872">
    <property type="term" value="F:metal ion binding"/>
    <property type="evidence" value="ECO:0007669"/>
    <property type="project" value="UniProtKB-KW"/>
</dbReference>
<keyword evidence="3 6" id="KW-0067">ATP-binding</keyword>
<dbReference type="RefSeq" id="WP_274959417.1">
    <property type="nucleotide sequence ID" value="NZ_DYWQ01000119.1"/>
</dbReference>
<dbReference type="PROSITE" id="PS01215">
    <property type="entry name" value="MRP"/>
    <property type="match status" value="1"/>
</dbReference>
<comment type="subunit">
    <text evidence="6">Homodimer.</text>
</comment>
<evidence type="ECO:0000256" key="4">
    <source>
        <dbReference type="ARBA" id="ARBA00023004"/>
    </source>
</evidence>
<reference evidence="8" key="1">
    <citation type="journal article" date="2021" name="PeerJ">
        <title>Extensive microbial diversity within the chicken gut microbiome revealed by metagenomics and culture.</title>
        <authorList>
            <person name="Gilroy R."/>
            <person name="Ravi A."/>
            <person name="Getino M."/>
            <person name="Pursley I."/>
            <person name="Horton D.L."/>
            <person name="Alikhan N.F."/>
            <person name="Baker D."/>
            <person name="Gharbi K."/>
            <person name="Hall N."/>
            <person name="Watson M."/>
            <person name="Adriaenssens E.M."/>
            <person name="Foster-Nyarko E."/>
            <person name="Jarju S."/>
            <person name="Secka A."/>
            <person name="Antonio M."/>
            <person name="Oren A."/>
            <person name="Chaudhuri R.R."/>
            <person name="La Ragione R."/>
            <person name="Hildebrand F."/>
            <person name="Pallen M.J."/>
        </authorList>
    </citation>
    <scope>NUCLEOTIDE SEQUENCE</scope>
    <source>
        <strain evidence="8">CHK124-7917</strain>
    </source>
</reference>
<evidence type="ECO:0000256" key="3">
    <source>
        <dbReference type="ARBA" id="ARBA00022840"/>
    </source>
</evidence>
<reference evidence="8" key="2">
    <citation type="submission" date="2021-09" db="EMBL/GenBank/DDBJ databases">
        <authorList>
            <person name="Gilroy R."/>
        </authorList>
    </citation>
    <scope>NUCLEOTIDE SEQUENCE</scope>
    <source>
        <strain evidence="8">CHK124-7917</strain>
    </source>
</reference>
<dbReference type="PANTHER" id="PTHR42961">
    <property type="entry name" value="IRON-SULFUR PROTEIN NUBPL"/>
    <property type="match status" value="1"/>
</dbReference>
<dbReference type="PANTHER" id="PTHR42961:SF2">
    <property type="entry name" value="IRON-SULFUR PROTEIN NUBPL"/>
    <property type="match status" value="1"/>
</dbReference>
<evidence type="ECO:0000256" key="1">
    <source>
        <dbReference type="ARBA" id="ARBA00022723"/>
    </source>
</evidence>
<name>A0A921KLU2_9ACTN</name>
<keyword evidence="2 6" id="KW-0547">Nucleotide-binding</keyword>
<feature type="region of interest" description="Disordered" evidence="7">
    <location>
        <begin position="1"/>
        <end position="29"/>
    </location>
</feature>
<evidence type="ECO:0000256" key="6">
    <source>
        <dbReference type="HAMAP-Rule" id="MF_02040"/>
    </source>
</evidence>
<evidence type="ECO:0000256" key="2">
    <source>
        <dbReference type="ARBA" id="ARBA00022741"/>
    </source>
</evidence>
<dbReference type="AlphaFoldDB" id="A0A921KLU2"/>
<keyword evidence="1 6" id="KW-0479">Metal-binding</keyword>
<sequence length="293" mass="31202">MEQSDQERLRQEVDEVLHGQKQPQGPEFFKQNDYSNVRHVIGVVSGKGGVGKSLVCGTLAVELARRGAKVGILDADVTGPSIPKMLGLSGARARGVDELIVPVLTKGGIRVMSANLVLEHETDPVIWRGPVVAGAIKQFWEDCAWGELDYLLVDMPPGTGDVPLTVFQSLPVDGIVIVSSPQDLVQMVVGKAVNMANMMQVPVLGLVENMAYVECPGCGEKIYPFGPSRLKETAEAFGIEALGQLPIDPKIAAACDAGTFEDELPAGTLSEAVDTVVSAAEFVDALRDRPQDA</sequence>
<dbReference type="GO" id="GO:0140663">
    <property type="term" value="F:ATP-dependent FeS chaperone activity"/>
    <property type="evidence" value="ECO:0007669"/>
    <property type="project" value="InterPro"/>
</dbReference>
<dbReference type="GO" id="GO:0005524">
    <property type="term" value="F:ATP binding"/>
    <property type="evidence" value="ECO:0007669"/>
    <property type="project" value="UniProtKB-UniRule"/>
</dbReference>
<dbReference type="InterPro" id="IPR000808">
    <property type="entry name" value="Mrp-like_CS"/>
</dbReference>
<evidence type="ECO:0000313" key="8">
    <source>
        <dbReference type="EMBL" id="HJF45714.1"/>
    </source>
</evidence>
<dbReference type="GO" id="GO:0016226">
    <property type="term" value="P:iron-sulfur cluster assembly"/>
    <property type="evidence" value="ECO:0007669"/>
    <property type="project" value="InterPro"/>
</dbReference>
<dbReference type="GO" id="GO:0016887">
    <property type="term" value="F:ATP hydrolysis activity"/>
    <property type="evidence" value="ECO:0007669"/>
    <property type="project" value="UniProtKB-UniRule"/>
</dbReference>
<feature type="compositionally biased region" description="Basic and acidic residues" evidence="7">
    <location>
        <begin position="1"/>
        <end position="18"/>
    </location>
</feature>
<accession>A0A921KLU2</accession>
<proteinExistence type="inferred from homology"/>
<dbReference type="InterPro" id="IPR019591">
    <property type="entry name" value="Mrp/NBP35_ATP-bd"/>
</dbReference>
<keyword evidence="5 6" id="KW-0411">Iron-sulfur</keyword>
<dbReference type="InterPro" id="IPR027417">
    <property type="entry name" value="P-loop_NTPase"/>
</dbReference>
<gene>
    <name evidence="8" type="ORF">K8U72_08065</name>
</gene>
<dbReference type="InterPro" id="IPR044304">
    <property type="entry name" value="NUBPL-like"/>
</dbReference>
<dbReference type="HAMAP" id="MF_02040">
    <property type="entry name" value="Mrp_NBP35"/>
    <property type="match status" value="1"/>
</dbReference>
<dbReference type="CDD" id="cd02037">
    <property type="entry name" value="Mrp_NBP35"/>
    <property type="match status" value="1"/>
</dbReference>
<dbReference type="InterPro" id="IPR033756">
    <property type="entry name" value="YlxH/NBP35"/>
</dbReference>
<keyword evidence="6" id="KW-0378">Hydrolase</keyword>
<comment type="caution">
    <text evidence="8">The sequence shown here is derived from an EMBL/GenBank/DDBJ whole genome shotgun (WGS) entry which is preliminary data.</text>
</comment>
<dbReference type="GO" id="GO:0051539">
    <property type="term" value="F:4 iron, 4 sulfur cluster binding"/>
    <property type="evidence" value="ECO:0007669"/>
    <property type="project" value="TreeGrafter"/>
</dbReference>
<comment type="similarity">
    <text evidence="6">Belongs to the Mrp/NBP35 ATP-binding proteins family.</text>
</comment>
<evidence type="ECO:0000256" key="7">
    <source>
        <dbReference type="SAM" id="MobiDB-lite"/>
    </source>
</evidence>
<comment type="function">
    <text evidence="6">Binds and transfers iron-sulfur (Fe-S) clusters to target apoproteins. Can hydrolyze ATP.</text>
</comment>
<dbReference type="Proteomes" id="UP000697330">
    <property type="component" value="Unassembled WGS sequence"/>
</dbReference>